<reference evidence="2" key="1">
    <citation type="journal article" date="2020" name="bioRxiv">
        <title>Comparative genomics of Chlamydomonas.</title>
        <authorList>
            <person name="Craig R.J."/>
            <person name="Hasan A.R."/>
            <person name="Ness R.W."/>
            <person name="Keightley P.D."/>
        </authorList>
    </citation>
    <scope>NUCLEOTIDE SEQUENCE</scope>
    <source>
        <strain evidence="2">SAG 7.73</strain>
    </source>
</reference>
<evidence type="ECO:0000313" key="2">
    <source>
        <dbReference type="EMBL" id="KAG2427273.1"/>
    </source>
</evidence>
<dbReference type="SUPFAM" id="SSF48403">
    <property type="entry name" value="Ankyrin repeat"/>
    <property type="match status" value="1"/>
</dbReference>
<dbReference type="EMBL" id="JAEHOC010000041">
    <property type="protein sequence ID" value="KAG2427273.1"/>
    <property type="molecule type" value="Genomic_DNA"/>
</dbReference>
<feature type="compositionally biased region" description="Basic and acidic residues" evidence="1">
    <location>
        <begin position="217"/>
        <end position="227"/>
    </location>
</feature>
<evidence type="ECO:0000256" key="1">
    <source>
        <dbReference type="SAM" id="MobiDB-lite"/>
    </source>
</evidence>
<dbReference type="Proteomes" id="UP000650467">
    <property type="component" value="Unassembled WGS sequence"/>
</dbReference>
<evidence type="ECO:0000313" key="3">
    <source>
        <dbReference type="Proteomes" id="UP000650467"/>
    </source>
</evidence>
<dbReference type="GO" id="GO:0071944">
    <property type="term" value="C:cell periphery"/>
    <property type="evidence" value="ECO:0007669"/>
    <property type="project" value="TreeGrafter"/>
</dbReference>
<organism evidence="2 3">
    <name type="scientific">Chlamydomonas incerta</name>
    <dbReference type="NCBI Taxonomy" id="51695"/>
    <lineage>
        <taxon>Eukaryota</taxon>
        <taxon>Viridiplantae</taxon>
        <taxon>Chlorophyta</taxon>
        <taxon>core chlorophytes</taxon>
        <taxon>Chlorophyceae</taxon>
        <taxon>CS clade</taxon>
        <taxon>Chlamydomonadales</taxon>
        <taxon>Chlamydomonadaceae</taxon>
        <taxon>Chlamydomonas</taxon>
    </lineage>
</organism>
<dbReference type="GO" id="GO:0005783">
    <property type="term" value="C:endoplasmic reticulum"/>
    <property type="evidence" value="ECO:0007669"/>
    <property type="project" value="TreeGrafter"/>
</dbReference>
<name>A0A835VVD8_CHLIN</name>
<feature type="compositionally biased region" description="Low complexity" evidence="1">
    <location>
        <begin position="295"/>
        <end position="315"/>
    </location>
</feature>
<sequence>MKHIDRETAAALRDSYKTLYLAQPHIVEWRDVEKPHLAQQPWPGPEFVDHWGRAEPWRALTLPQRRRLLCLAASSRHAASLDVALAHCGCEAARADQRGEALAAAAAAGWKDGCQQLLQGPAGFEPGSGWWAIATAALGGHLTVLQPLIEATDPNRGEHVSCETLRRAAFGACSGGHTHILAWLQQAYGYSPSLEEVEAAARAGQVTILESLMSQRPECRPPGERTSETGTAVAQQQDQQRWARRRLLSEIAYGCPAAVLQRHYDTLWPRQRERPATAGAAAAGAATAAAGLPAAAGVGDGQQDPQQDPQQQQQQRWVPDGADLDSAACDLLAAAAGSRTRCWAAKLAFLLAAWGPGAVARLLSRGDCISNVGNRVCLRPDCLQRLRHIRDLGMQLDERVATQALMAGRAEALAFLWDECGVRQALSEDWLCCGAGAGEPHMLRFLSGRGLLASYGVARVVHEIEWGASDEKVLVLVELAAEGGGQRMGMQRGRRRWWVWLDWSSAFNAAARHGAGLAVLRMLRERRGAAVDLAAVACGGSEEALEWAAAELAAAGSGLQVLSEEEAQEVARRGNTAALAWLRDRGLLPPPPPPPGEAAPAADAVGAAGELAGAGL</sequence>
<dbReference type="OrthoDB" id="63514at2759"/>
<accession>A0A835VVD8</accession>
<dbReference type="GO" id="GO:0046513">
    <property type="term" value="P:ceramide biosynthetic process"/>
    <property type="evidence" value="ECO:0007669"/>
    <property type="project" value="TreeGrafter"/>
</dbReference>
<proteinExistence type="predicted"/>
<gene>
    <name evidence="2" type="ORF">HXX76_012469</name>
</gene>
<keyword evidence="3" id="KW-1185">Reference proteome</keyword>
<dbReference type="InterPro" id="IPR036770">
    <property type="entry name" value="Ankyrin_rpt-contain_sf"/>
</dbReference>
<dbReference type="GO" id="GO:0004620">
    <property type="term" value="F:phospholipase activity"/>
    <property type="evidence" value="ECO:0007669"/>
    <property type="project" value="TreeGrafter"/>
</dbReference>
<dbReference type="GO" id="GO:0016020">
    <property type="term" value="C:membrane"/>
    <property type="evidence" value="ECO:0007669"/>
    <property type="project" value="TreeGrafter"/>
</dbReference>
<dbReference type="Gene3D" id="1.25.40.20">
    <property type="entry name" value="Ankyrin repeat-containing domain"/>
    <property type="match status" value="1"/>
</dbReference>
<dbReference type="GO" id="GO:0030149">
    <property type="term" value="P:sphingolipid catabolic process"/>
    <property type="evidence" value="ECO:0007669"/>
    <property type="project" value="TreeGrafter"/>
</dbReference>
<feature type="region of interest" description="Disordered" evidence="1">
    <location>
        <begin position="295"/>
        <end position="318"/>
    </location>
</feature>
<dbReference type="AlphaFoldDB" id="A0A835VVD8"/>
<protein>
    <submittedName>
        <fullName evidence="2">Uncharacterized protein</fullName>
    </submittedName>
</protein>
<comment type="caution">
    <text evidence="2">The sequence shown here is derived from an EMBL/GenBank/DDBJ whole genome shotgun (WGS) entry which is preliminary data.</text>
</comment>
<feature type="region of interest" description="Disordered" evidence="1">
    <location>
        <begin position="214"/>
        <end position="238"/>
    </location>
</feature>
<dbReference type="PANTHER" id="PTHR12393:SF6">
    <property type="entry name" value="SPHINGOMYELIN PHOSPHODIESTERASE 2"/>
    <property type="match status" value="1"/>
</dbReference>
<dbReference type="PANTHER" id="PTHR12393">
    <property type="entry name" value="SPHINGOMYELIN PHOSPHODIESTERASE RELATED"/>
    <property type="match status" value="1"/>
</dbReference>